<dbReference type="EMBL" id="CAJNOO010018785">
    <property type="protein sequence ID" value="CAF1528148.1"/>
    <property type="molecule type" value="Genomic_DNA"/>
</dbReference>
<accession>A0A815VC05</accession>
<dbReference type="AlphaFoldDB" id="A0A815VC05"/>
<evidence type="ECO:0000313" key="2">
    <source>
        <dbReference type="Proteomes" id="UP000663882"/>
    </source>
</evidence>
<evidence type="ECO:0000313" key="1">
    <source>
        <dbReference type="EMBL" id="CAF1528148.1"/>
    </source>
</evidence>
<sequence length="37" mass="4125">VLDSIDLTKADKTSPSSIYIKNLFSQIIESLNETQIV</sequence>
<proteinExistence type="predicted"/>
<organism evidence="1 2">
    <name type="scientific">Rotaria sordida</name>
    <dbReference type="NCBI Taxonomy" id="392033"/>
    <lineage>
        <taxon>Eukaryota</taxon>
        <taxon>Metazoa</taxon>
        <taxon>Spiralia</taxon>
        <taxon>Gnathifera</taxon>
        <taxon>Rotifera</taxon>
        <taxon>Eurotatoria</taxon>
        <taxon>Bdelloidea</taxon>
        <taxon>Philodinida</taxon>
        <taxon>Philodinidae</taxon>
        <taxon>Rotaria</taxon>
    </lineage>
</organism>
<dbReference type="Proteomes" id="UP000663882">
    <property type="component" value="Unassembled WGS sequence"/>
</dbReference>
<gene>
    <name evidence="1" type="ORF">RFH988_LOCUS39437</name>
</gene>
<feature type="non-terminal residue" evidence="1">
    <location>
        <position position="1"/>
    </location>
</feature>
<protein>
    <submittedName>
        <fullName evidence="1">Uncharacterized protein</fullName>
    </submittedName>
</protein>
<name>A0A815VC05_9BILA</name>
<comment type="caution">
    <text evidence="1">The sequence shown here is derived from an EMBL/GenBank/DDBJ whole genome shotgun (WGS) entry which is preliminary data.</text>
</comment>
<reference evidence="1" key="1">
    <citation type="submission" date="2021-02" db="EMBL/GenBank/DDBJ databases">
        <authorList>
            <person name="Nowell W R."/>
        </authorList>
    </citation>
    <scope>NUCLEOTIDE SEQUENCE</scope>
</reference>